<feature type="coiled-coil region" evidence="8">
    <location>
        <begin position="830"/>
        <end position="861"/>
    </location>
</feature>
<accession>A0A654IBF5</accession>
<feature type="domain" description="DNA methylase adenine-specific" evidence="9">
    <location>
        <begin position="183"/>
        <end position="502"/>
    </location>
</feature>
<keyword evidence="6" id="KW-0680">Restriction system</keyword>
<feature type="domain" description="N6 adenine-specific DNA methyltransferase N-terminal" evidence="10">
    <location>
        <begin position="10"/>
        <end position="173"/>
    </location>
</feature>
<keyword evidence="8" id="KW-0175">Coiled coil</keyword>
<dbReference type="InterPro" id="IPR003356">
    <property type="entry name" value="DNA_methylase_A-5"/>
</dbReference>
<evidence type="ECO:0000256" key="1">
    <source>
        <dbReference type="ARBA" id="ARBA00006594"/>
    </source>
</evidence>
<dbReference type="PROSITE" id="PS00092">
    <property type="entry name" value="N6_MTASE"/>
    <property type="match status" value="1"/>
</dbReference>
<dbReference type="InterPro" id="IPR038333">
    <property type="entry name" value="T1MK-like_N_sf"/>
</dbReference>
<name>A0A654IBF5_9MOLU</name>
<keyword evidence="4 11" id="KW-0808">Transferase</keyword>
<gene>
    <name evidence="11" type="ORF">MF5292_00815</name>
    <name evidence="13" type="ORF">MF5293_00812</name>
    <name evidence="12" type="ORF">MF5294_00814</name>
</gene>
<dbReference type="InterPro" id="IPR022749">
    <property type="entry name" value="D12N6_MeTrfase_N"/>
</dbReference>
<dbReference type="PANTHER" id="PTHR42933">
    <property type="entry name" value="SLR6095 PROTEIN"/>
    <property type="match status" value="1"/>
</dbReference>
<dbReference type="SUPFAM" id="SSF53335">
    <property type="entry name" value="S-adenosyl-L-methionine-dependent methyltransferases"/>
    <property type="match status" value="1"/>
</dbReference>
<dbReference type="EMBL" id="LR739234">
    <property type="protein sequence ID" value="VZR98489.1"/>
    <property type="molecule type" value="Genomic_DNA"/>
</dbReference>
<dbReference type="EMBL" id="LR739233">
    <property type="protein sequence ID" value="VZR75781.1"/>
    <property type="molecule type" value="Genomic_DNA"/>
</dbReference>
<dbReference type="NCBIfam" id="TIGR00497">
    <property type="entry name" value="hsdM"/>
    <property type="match status" value="1"/>
</dbReference>
<dbReference type="GO" id="GO:0009007">
    <property type="term" value="F:site-specific DNA-methyltransferase (adenine-specific) activity"/>
    <property type="evidence" value="ECO:0007669"/>
    <property type="project" value="UniProtKB-EC"/>
</dbReference>
<proteinExistence type="inferred from homology"/>
<evidence type="ECO:0000313" key="12">
    <source>
        <dbReference type="EMBL" id="VZR75781.1"/>
    </source>
</evidence>
<dbReference type="GO" id="GO:0003677">
    <property type="term" value="F:DNA binding"/>
    <property type="evidence" value="ECO:0007669"/>
    <property type="project" value="InterPro"/>
</dbReference>
<comment type="catalytic activity">
    <reaction evidence="7">
        <text>a 2'-deoxyadenosine in DNA + S-adenosyl-L-methionine = an N(6)-methyl-2'-deoxyadenosine in DNA + S-adenosyl-L-homocysteine + H(+)</text>
        <dbReference type="Rhea" id="RHEA:15197"/>
        <dbReference type="Rhea" id="RHEA-COMP:12418"/>
        <dbReference type="Rhea" id="RHEA-COMP:12419"/>
        <dbReference type="ChEBI" id="CHEBI:15378"/>
        <dbReference type="ChEBI" id="CHEBI:57856"/>
        <dbReference type="ChEBI" id="CHEBI:59789"/>
        <dbReference type="ChEBI" id="CHEBI:90615"/>
        <dbReference type="ChEBI" id="CHEBI:90616"/>
        <dbReference type="EC" id="2.1.1.72"/>
    </reaction>
</comment>
<evidence type="ECO:0000256" key="2">
    <source>
        <dbReference type="ARBA" id="ARBA00011900"/>
    </source>
</evidence>
<dbReference type="InterPro" id="IPR029063">
    <property type="entry name" value="SAM-dependent_MTases_sf"/>
</dbReference>
<protein>
    <recommendedName>
        <fullName evidence="2">site-specific DNA-methyltransferase (adenine-specific)</fullName>
        <ecNumber evidence="2">2.1.1.72</ecNumber>
    </recommendedName>
</protein>
<dbReference type="Pfam" id="PF02384">
    <property type="entry name" value="N6_Mtase"/>
    <property type="match status" value="1"/>
</dbReference>
<evidence type="ECO:0000259" key="9">
    <source>
        <dbReference type="Pfam" id="PF02384"/>
    </source>
</evidence>
<dbReference type="InterPro" id="IPR051537">
    <property type="entry name" value="DNA_Adenine_Mtase"/>
</dbReference>
<dbReference type="PRINTS" id="PR00507">
    <property type="entry name" value="N12N6MTFRASE"/>
</dbReference>
<dbReference type="PANTHER" id="PTHR42933:SF1">
    <property type="entry name" value="SITE-SPECIFIC DNA-METHYLTRANSFERASE (ADENINE-SPECIFIC)"/>
    <property type="match status" value="1"/>
</dbReference>
<comment type="similarity">
    <text evidence="1">Belongs to the N(4)/N(6)-methyltransferase family.</text>
</comment>
<evidence type="ECO:0000256" key="3">
    <source>
        <dbReference type="ARBA" id="ARBA00022603"/>
    </source>
</evidence>
<dbReference type="Gene3D" id="3.40.50.150">
    <property type="entry name" value="Vaccinia Virus protein VP39"/>
    <property type="match status" value="1"/>
</dbReference>
<dbReference type="REBASE" id="371020">
    <property type="entry name" value="M.MfeG1650ORF812P"/>
</dbReference>
<dbReference type="REBASE" id="371014">
    <property type="entry name" value="M.MfeG1705ORF814P"/>
</dbReference>
<evidence type="ECO:0000313" key="13">
    <source>
        <dbReference type="EMBL" id="VZR98489.1"/>
    </source>
</evidence>
<dbReference type="AlphaFoldDB" id="A0A654IBF5"/>
<evidence type="ECO:0000256" key="5">
    <source>
        <dbReference type="ARBA" id="ARBA00022691"/>
    </source>
</evidence>
<organism evidence="11">
    <name type="scientific">Mycoplasma feriruminatoris</name>
    <dbReference type="NCBI Taxonomy" id="1179777"/>
    <lineage>
        <taxon>Bacteria</taxon>
        <taxon>Bacillati</taxon>
        <taxon>Mycoplasmatota</taxon>
        <taxon>Mollicutes</taxon>
        <taxon>Mycoplasmataceae</taxon>
        <taxon>Mycoplasma</taxon>
    </lineage>
</organism>
<dbReference type="EMBL" id="LR738858">
    <property type="protein sequence ID" value="VZK65637.1"/>
    <property type="molecule type" value="Genomic_DNA"/>
</dbReference>
<evidence type="ECO:0000259" key="10">
    <source>
        <dbReference type="Pfam" id="PF12161"/>
    </source>
</evidence>
<sequence length="891" mass="104278">MGNKITKQKLGNIIWESANKLRGNIDAFEYKDYVLGLILYKFLCEKQTEYLLLEWVNKDELKYLDSKLDLKVDVELTKDSNINAENFQEIKSECLEKLGYFIDYSNLFNYWLEDKNNFGINNFQQAFNDFNDNINPDYELLFKDIFSKFERELDKLGSDTKKRIENILGLINTIKDIPTTKQDYDVLGFIYEYLIARFASSAGAKAGEFYTPHEVSELMSKIIAYNLKDYKENIKVYDSTSGSGSLLLNIGEEFKKYNNKTSPVKYYAQELNITTYNLTRMNLIMRGISPNEINVRCADTLKEDWPTFENNDPNRYMLLRVNAVVSNPPYSSEWNPDEHREDPRYRGYGIAPKSKADYAFLLHDLYHLDTNGIMAIVLPHGVLFRGNSEGVIRENLIKNWNIDAIIGLPSNMFYGTGIPTIIMILKKDKTSGDILFVDASQLYIKDGKNNKFTKSHVKKISDVVNNRLEVANFSRIVSLQEIEENGYNLNISRYIDNFKKQEEYDLYSMMHGGVSVEEMNKYNKFFNKFTDIKDKIFTLNNNNYYQFIKDVDIRQTIYDDTKVQNYLKSINNNLDDFTRYFKTLINSFDAIESVDLMKLEDNLTNYVFNNLNNISYVDVYDIYQIIFNNFDSITEDIELISTIFKSYSKKSSSNDICYEILSNELTRKLEKSGSIKEWNSNILDRSLIEQTFYKNEFELIKQKQEELDDLTNQLSEVLDSISEEDKNDDIYDNEKEKWRHDEIKKIIKVLEKSEESFDEDSLEAKLISTKEIYSKIDKYKKSINESSKELIKKSYEKYLSLNKTEFYDLLITKWLDKIIDQLKQTTTNVIDNFVSQLETLNNKYDDTLEDINDQIIKNEKELVGLLKDLNLEDETSDSIAIKELIKILGGE</sequence>
<keyword evidence="5" id="KW-0949">S-adenosyl-L-methionine</keyword>
<dbReference type="Pfam" id="PF12161">
    <property type="entry name" value="HsdM_N"/>
    <property type="match status" value="1"/>
</dbReference>
<dbReference type="GO" id="GO:0008170">
    <property type="term" value="F:N-methyltransferase activity"/>
    <property type="evidence" value="ECO:0007669"/>
    <property type="project" value="InterPro"/>
</dbReference>
<reference evidence="11" key="1">
    <citation type="submission" date="2019-11" db="EMBL/GenBank/DDBJ databases">
        <authorList>
            <person name="Falquet L."/>
            <person name="Falquet L."/>
        </authorList>
    </citation>
    <scope>NUCLEOTIDE SEQUENCE</scope>
    <source>
        <strain evidence="13">G1650</strain>
        <strain evidence="12">G1705</strain>
        <strain evidence="11">G5813/1+2</strain>
    </source>
</reference>
<evidence type="ECO:0000256" key="6">
    <source>
        <dbReference type="ARBA" id="ARBA00022747"/>
    </source>
</evidence>
<evidence type="ECO:0000256" key="7">
    <source>
        <dbReference type="ARBA" id="ARBA00047942"/>
    </source>
</evidence>
<keyword evidence="3 11" id="KW-0489">Methyltransferase</keyword>
<evidence type="ECO:0000256" key="4">
    <source>
        <dbReference type="ARBA" id="ARBA00022679"/>
    </source>
</evidence>
<dbReference type="GO" id="GO:0009307">
    <property type="term" value="P:DNA restriction-modification system"/>
    <property type="evidence" value="ECO:0007669"/>
    <property type="project" value="UniProtKB-KW"/>
</dbReference>
<dbReference type="GO" id="GO:0032259">
    <property type="term" value="P:methylation"/>
    <property type="evidence" value="ECO:0007669"/>
    <property type="project" value="UniProtKB-KW"/>
</dbReference>
<dbReference type="InterPro" id="IPR004546">
    <property type="entry name" value="Restrct_endonuc_T1M"/>
</dbReference>
<dbReference type="InterPro" id="IPR002052">
    <property type="entry name" value="DNA_methylase_N6_adenine_CS"/>
</dbReference>
<evidence type="ECO:0000313" key="11">
    <source>
        <dbReference type="EMBL" id="VZK65637.1"/>
    </source>
</evidence>
<evidence type="ECO:0000256" key="8">
    <source>
        <dbReference type="SAM" id="Coils"/>
    </source>
</evidence>
<dbReference type="EC" id="2.1.1.72" evidence="2"/>
<dbReference type="REBASE" id="371008">
    <property type="entry name" value="M.MfeG5813ORF815P"/>
</dbReference>
<feature type="coiled-coil region" evidence="8">
    <location>
        <begin position="693"/>
        <end position="727"/>
    </location>
</feature>
<dbReference type="Gene3D" id="1.20.1260.30">
    <property type="match status" value="1"/>
</dbReference>